<keyword evidence="5 9" id="KW-0812">Transmembrane</keyword>
<keyword evidence="3" id="KW-0813">Transport</keyword>
<accession>A0A2Y8ZS55</accession>
<evidence type="ECO:0000256" key="6">
    <source>
        <dbReference type="ARBA" id="ARBA00022989"/>
    </source>
</evidence>
<evidence type="ECO:0000256" key="2">
    <source>
        <dbReference type="ARBA" id="ARBA00009773"/>
    </source>
</evidence>
<feature type="region of interest" description="Disordered" evidence="8">
    <location>
        <begin position="1"/>
        <end position="26"/>
    </location>
</feature>
<dbReference type="PANTHER" id="PTHR21716">
    <property type="entry name" value="TRANSMEMBRANE PROTEIN"/>
    <property type="match status" value="1"/>
</dbReference>
<protein>
    <submittedName>
        <fullName evidence="10">Predicted PurR-regulated permease PerM</fullName>
    </submittedName>
</protein>
<dbReference type="GO" id="GO:0005886">
    <property type="term" value="C:plasma membrane"/>
    <property type="evidence" value="ECO:0007669"/>
    <property type="project" value="UniProtKB-SubCell"/>
</dbReference>
<keyword evidence="6 9" id="KW-1133">Transmembrane helix</keyword>
<feature type="transmembrane region" description="Helical" evidence="9">
    <location>
        <begin position="79"/>
        <end position="98"/>
    </location>
</feature>
<feature type="transmembrane region" description="Helical" evidence="9">
    <location>
        <begin position="54"/>
        <end position="73"/>
    </location>
</feature>
<evidence type="ECO:0000313" key="11">
    <source>
        <dbReference type="Proteomes" id="UP000250028"/>
    </source>
</evidence>
<evidence type="ECO:0000256" key="3">
    <source>
        <dbReference type="ARBA" id="ARBA00022448"/>
    </source>
</evidence>
<dbReference type="GO" id="GO:0055085">
    <property type="term" value="P:transmembrane transport"/>
    <property type="evidence" value="ECO:0007669"/>
    <property type="project" value="TreeGrafter"/>
</dbReference>
<feature type="transmembrane region" description="Helical" evidence="9">
    <location>
        <begin position="110"/>
        <end position="133"/>
    </location>
</feature>
<comment type="similarity">
    <text evidence="2">Belongs to the autoinducer-2 exporter (AI-2E) (TC 2.A.86) family.</text>
</comment>
<keyword evidence="7 9" id="KW-0472">Membrane</keyword>
<feature type="transmembrane region" description="Helical" evidence="9">
    <location>
        <begin position="351"/>
        <end position="382"/>
    </location>
</feature>
<dbReference type="RefSeq" id="WP_109686319.1">
    <property type="nucleotide sequence ID" value="NZ_QGDN01000001.1"/>
</dbReference>
<feature type="compositionally biased region" description="Acidic residues" evidence="8">
    <location>
        <begin position="16"/>
        <end position="26"/>
    </location>
</feature>
<evidence type="ECO:0000256" key="4">
    <source>
        <dbReference type="ARBA" id="ARBA00022475"/>
    </source>
</evidence>
<evidence type="ECO:0000313" key="10">
    <source>
        <dbReference type="EMBL" id="SSA35200.1"/>
    </source>
</evidence>
<dbReference type="EMBL" id="UESZ01000001">
    <property type="protein sequence ID" value="SSA35200.1"/>
    <property type="molecule type" value="Genomic_DNA"/>
</dbReference>
<sequence>MRLPSKGVRSVAPSEPDPDPLADQDEIPDPAVAVERTPNEGVDRAQIIGDGVRWLASWGLRLIVILVATWMLLQVIGRFWSAVLPVLLALIASTLLWPPTRWLRKHGFSVTWSAVTALVGGLALIIGIFAALAPSVVDQAPELSENAIKGVNQIRNWLQGPPFNVRPDQIDDAVKAITDRLQSSGEQIASGVFTGVATAGSVLVTLVVALILTFFFIKDGYRFLPWARQTFGRGAGAHFTEVLTRVYGTLGGFIRTQAIVSAVDSTCIGIGLLLLGIPLVGPLVVLTFFGGFIPIVGAFVAGTLAVLVALVTKGLTAAIIALVLIIAVQQLEGHILQPLLQSRSMHLHPAIVLLAIAAGGDTFGIIGAFLAVPLAASAAVVWRYLSEQIDLRTGDAAPEDLTPLTPEGKLAQEAAVRRTSKA</sequence>
<evidence type="ECO:0000256" key="1">
    <source>
        <dbReference type="ARBA" id="ARBA00004651"/>
    </source>
</evidence>
<evidence type="ECO:0000256" key="9">
    <source>
        <dbReference type="SAM" id="Phobius"/>
    </source>
</evidence>
<comment type="subcellular location">
    <subcellularLocation>
        <location evidence="1">Cell membrane</location>
        <topology evidence="1">Multi-pass membrane protein</topology>
    </subcellularLocation>
</comment>
<evidence type="ECO:0000256" key="8">
    <source>
        <dbReference type="SAM" id="MobiDB-lite"/>
    </source>
</evidence>
<organism evidence="10 11">
    <name type="scientific">Branchiibius hedensis</name>
    <dbReference type="NCBI Taxonomy" id="672460"/>
    <lineage>
        <taxon>Bacteria</taxon>
        <taxon>Bacillati</taxon>
        <taxon>Actinomycetota</taxon>
        <taxon>Actinomycetes</taxon>
        <taxon>Micrococcales</taxon>
        <taxon>Dermacoccaceae</taxon>
        <taxon>Branchiibius</taxon>
    </lineage>
</organism>
<dbReference type="AlphaFoldDB" id="A0A2Y8ZS55"/>
<feature type="transmembrane region" description="Helical" evidence="9">
    <location>
        <begin position="314"/>
        <end position="331"/>
    </location>
</feature>
<proteinExistence type="inferred from homology"/>
<gene>
    <name evidence="10" type="ORF">SAMN04489750_2549</name>
</gene>
<reference evidence="11" key="1">
    <citation type="submission" date="2016-10" db="EMBL/GenBank/DDBJ databases">
        <authorList>
            <person name="Varghese N."/>
            <person name="Submissions S."/>
        </authorList>
    </citation>
    <scope>NUCLEOTIDE SEQUENCE [LARGE SCALE GENOMIC DNA]</scope>
    <source>
        <strain evidence="11">DSM 22951</strain>
    </source>
</reference>
<evidence type="ECO:0000256" key="5">
    <source>
        <dbReference type="ARBA" id="ARBA00022692"/>
    </source>
</evidence>
<dbReference type="PANTHER" id="PTHR21716:SF53">
    <property type="entry name" value="PERMEASE PERM-RELATED"/>
    <property type="match status" value="1"/>
</dbReference>
<dbReference type="Proteomes" id="UP000250028">
    <property type="component" value="Unassembled WGS sequence"/>
</dbReference>
<feature type="transmembrane region" description="Helical" evidence="9">
    <location>
        <begin position="188"/>
        <end position="217"/>
    </location>
</feature>
<dbReference type="InterPro" id="IPR002549">
    <property type="entry name" value="AI-2E-like"/>
</dbReference>
<keyword evidence="11" id="KW-1185">Reference proteome</keyword>
<keyword evidence="4" id="KW-1003">Cell membrane</keyword>
<dbReference type="OrthoDB" id="9784366at2"/>
<name>A0A2Y8ZS55_9MICO</name>
<dbReference type="Pfam" id="PF01594">
    <property type="entry name" value="AI-2E_transport"/>
    <property type="match status" value="1"/>
</dbReference>
<feature type="transmembrane region" description="Helical" evidence="9">
    <location>
        <begin position="283"/>
        <end position="307"/>
    </location>
</feature>
<feature type="transmembrane region" description="Helical" evidence="9">
    <location>
        <begin position="258"/>
        <end position="277"/>
    </location>
</feature>
<evidence type="ECO:0000256" key="7">
    <source>
        <dbReference type="ARBA" id="ARBA00023136"/>
    </source>
</evidence>